<comment type="similarity">
    <text evidence="2">Belongs to the FAD-binding monooxygenase family.</text>
</comment>
<organism evidence="8 9">
    <name type="scientific">Saccharopolyspora montiporae</name>
    <dbReference type="NCBI Taxonomy" id="2781240"/>
    <lineage>
        <taxon>Bacteria</taxon>
        <taxon>Bacillati</taxon>
        <taxon>Actinomycetota</taxon>
        <taxon>Actinomycetes</taxon>
        <taxon>Pseudonocardiales</taxon>
        <taxon>Pseudonocardiaceae</taxon>
        <taxon>Saccharopolyspora</taxon>
    </lineage>
</organism>
<dbReference type="Gene3D" id="3.50.50.60">
    <property type="entry name" value="FAD/NAD(P)-binding domain"/>
    <property type="match status" value="2"/>
</dbReference>
<dbReference type="RefSeq" id="WP_193927059.1">
    <property type="nucleotide sequence ID" value="NZ_JADEYC010000007.1"/>
</dbReference>
<evidence type="ECO:0000256" key="1">
    <source>
        <dbReference type="ARBA" id="ARBA00001974"/>
    </source>
</evidence>
<dbReference type="GO" id="GO:0016709">
    <property type="term" value="F:oxidoreductase activity, acting on paired donors, with incorporation or reduction of molecular oxygen, NAD(P)H as one donor, and incorporation of one atom of oxygen"/>
    <property type="evidence" value="ECO:0007669"/>
    <property type="project" value="UniProtKB-ARBA"/>
</dbReference>
<evidence type="ECO:0000256" key="7">
    <source>
        <dbReference type="ARBA" id="ARBA00023033"/>
    </source>
</evidence>
<comment type="caution">
    <text evidence="8">The sequence shown here is derived from an EMBL/GenBank/DDBJ whole genome shotgun (WGS) entry which is preliminary data.</text>
</comment>
<evidence type="ECO:0000256" key="2">
    <source>
        <dbReference type="ARBA" id="ARBA00010139"/>
    </source>
</evidence>
<comment type="cofactor">
    <cofactor evidence="1">
        <name>FAD</name>
        <dbReference type="ChEBI" id="CHEBI:57692"/>
    </cofactor>
</comment>
<protein>
    <submittedName>
        <fullName evidence="8">NAD(P)/FAD-dependent oxidoreductase</fullName>
    </submittedName>
</protein>
<evidence type="ECO:0000256" key="4">
    <source>
        <dbReference type="ARBA" id="ARBA00022827"/>
    </source>
</evidence>
<keyword evidence="9" id="KW-1185">Reference proteome</keyword>
<evidence type="ECO:0000313" key="9">
    <source>
        <dbReference type="Proteomes" id="UP000598360"/>
    </source>
</evidence>
<dbReference type="SUPFAM" id="SSF51905">
    <property type="entry name" value="FAD/NAD(P)-binding domain"/>
    <property type="match status" value="1"/>
</dbReference>
<dbReference type="PRINTS" id="PR00411">
    <property type="entry name" value="PNDRDTASEI"/>
</dbReference>
<name>A0A929B5N3_9PSEU</name>
<gene>
    <name evidence="8" type="ORF">IQ251_04010</name>
</gene>
<proteinExistence type="inferred from homology"/>
<dbReference type="AlphaFoldDB" id="A0A929B5N3"/>
<keyword evidence="4" id="KW-0274">FAD</keyword>
<reference evidence="8" key="1">
    <citation type="submission" date="2020-10" db="EMBL/GenBank/DDBJ databases">
        <title>Diversity and distribution of actinomycetes associated with coral in the coast of Hainan.</title>
        <authorList>
            <person name="Li F."/>
        </authorList>
    </citation>
    <scope>NUCLEOTIDE SEQUENCE</scope>
    <source>
        <strain evidence="8">HNM0983</strain>
    </source>
</reference>
<dbReference type="EMBL" id="JADEYC010000007">
    <property type="protein sequence ID" value="MBE9373609.1"/>
    <property type="molecule type" value="Genomic_DNA"/>
</dbReference>
<keyword evidence="3" id="KW-0285">Flavoprotein</keyword>
<sequence length="603" mass="67055">MDDVDTGPELLGPEELGFDPQVLRDRYRAERDRRLRPDGATQYIAPTGDFGYYVDDPYVTTGRDRAPLTDDVDVLVVGAGFGGLLAGARLRLAGVDSIRVVEKAGDVGGTWYWNRYPGVRCDIESYIYLPLLEEVGSVPEEKYARGDDIRKHAQAIAETFGLYRDACFQTEVTGMDWDEPAQRWRVTTDQGDAMTARYVIFSAGPFSRPKLPGIPGIDDFRGHTFHTSRWDYAYTGGDQTGGMHRLADKRVAVIGTGATAIQCVPALAQDAAHLYVFQRTPSAVDERGNRPTDPDWLRSLEPGWHRARRDNFLAVVDGQTTADDSVVDRWADPTRHLRDLLRELGDPSLSEQQRFRARELADFRKMNQIRDRVDAVVEDPDTAEALKPWYRYDCKRPTFSDEYLPAFNRPNVSLVDTGGRGVERITEHSLVSGGTEYEVDCIIFATGFEVGRTHPAFAGPRVHGRDGRPIAEHFRGGARTLHGFTSHGFPNLFCMGPSQNGVAVNFAHVLDDQAAHIAEVIAAAEKHGSGCVEPTAEAEQAWVDRIRREAPEMTVLAECTPGYLNNEGRPPARRETYAGNALDFAELLRRWRAGDGLSDVLAD</sequence>
<dbReference type="FunFam" id="3.50.50.60:FF:000341">
    <property type="entry name" value="Baeyer-Villiger monooxygenase"/>
    <property type="match status" value="1"/>
</dbReference>
<evidence type="ECO:0000256" key="5">
    <source>
        <dbReference type="ARBA" id="ARBA00022857"/>
    </source>
</evidence>
<accession>A0A929B5N3</accession>
<keyword evidence="5" id="KW-0521">NADP</keyword>
<evidence type="ECO:0000256" key="6">
    <source>
        <dbReference type="ARBA" id="ARBA00023002"/>
    </source>
</evidence>
<dbReference type="GO" id="GO:1901605">
    <property type="term" value="P:alpha-amino acid metabolic process"/>
    <property type="evidence" value="ECO:0007669"/>
    <property type="project" value="UniProtKB-ARBA"/>
</dbReference>
<evidence type="ECO:0000313" key="8">
    <source>
        <dbReference type="EMBL" id="MBE9373609.1"/>
    </source>
</evidence>
<dbReference type="PANTHER" id="PTHR43098:SF2">
    <property type="entry name" value="FAD-BINDING MONOOXYGENASE AUSB-RELATED"/>
    <property type="match status" value="1"/>
</dbReference>
<keyword evidence="7" id="KW-0503">Monooxygenase</keyword>
<dbReference type="SUPFAM" id="SSF53686">
    <property type="entry name" value="Tryptophan synthase beta subunit-like PLP-dependent enzymes"/>
    <property type="match status" value="1"/>
</dbReference>
<keyword evidence="6" id="KW-0560">Oxidoreductase</keyword>
<evidence type="ECO:0000256" key="3">
    <source>
        <dbReference type="ARBA" id="ARBA00022630"/>
    </source>
</evidence>
<dbReference type="Pfam" id="PF13738">
    <property type="entry name" value="Pyr_redox_3"/>
    <property type="match status" value="1"/>
</dbReference>
<dbReference type="InterPro" id="IPR036188">
    <property type="entry name" value="FAD/NAD-bd_sf"/>
</dbReference>
<dbReference type="PANTHER" id="PTHR43098">
    <property type="entry name" value="L-ORNITHINE N(5)-MONOOXYGENASE-RELATED"/>
    <property type="match status" value="1"/>
</dbReference>
<dbReference type="Proteomes" id="UP000598360">
    <property type="component" value="Unassembled WGS sequence"/>
</dbReference>
<dbReference type="InterPro" id="IPR050775">
    <property type="entry name" value="FAD-binding_Monooxygenases"/>
</dbReference>
<dbReference type="InterPro" id="IPR036052">
    <property type="entry name" value="TrpB-like_PALP_sf"/>
</dbReference>